<reference evidence="1 2" key="1">
    <citation type="submission" date="2019-10" db="EMBL/GenBank/DDBJ databases">
        <title>Two novel species isolated from a subtropical stream in China.</title>
        <authorList>
            <person name="Lu H."/>
        </authorList>
    </citation>
    <scope>NUCLEOTIDE SEQUENCE [LARGE SCALE GENOMIC DNA]</scope>
    <source>
        <strain evidence="1 2">FT29W</strain>
    </source>
</reference>
<comment type="caution">
    <text evidence="1">The sequence shown here is derived from an EMBL/GenBank/DDBJ whole genome shotgun (WGS) entry which is preliminary data.</text>
</comment>
<dbReference type="Proteomes" id="UP000440498">
    <property type="component" value="Unassembled WGS sequence"/>
</dbReference>
<dbReference type="EMBL" id="WHUG01000008">
    <property type="protein sequence ID" value="MQA40351.1"/>
    <property type="molecule type" value="Genomic_DNA"/>
</dbReference>
<keyword evidence="2" id="KW-1185">Reference proteome</keyword>
<evidence type="ECO:0008006" key="3">
    <source>
        <dbReference type="Google" id="ProtNLM"/>
    </source>
</evidence>
<dbReference type="AlphaFoldDB" id="A0A6A7N604"/>
<proteinExistence type="predicted"/>
<sequence length="213" mass="23109">MVEIMISLLISTPVSDTGVSDENRFGGQPSAPEGLLKWPTCTTCHGNMQFLGQLRSRSQGGGDTLLLLFMCQNDPGLCDEWDADAGGNQVISVGCESLKLVEPPKAGEVIRSLRHGAKIEHVDSDSYDSAREEWSSTTDQSMRDVLGQVGGSPSWIQGEEIPSCNLCDSPMSFVAQLEEGPDWKTAMNFGGGGSAYVYRCNCDTNQTKLFWQC</sequence>
<name>A0A6A7N604_9BURK</name>
<gene>
    <name evidence="1" type="ORF">GEV02_19545</name>
</gene>
<protein>
    <recommendedName>
        <fullName evidence="3">DUF1963 domain-containing protein</fullName>
    </recommendedName>
</protein>
<evidence type="ECO:0000313" key="2">
    <source>
        <dbReference type="Proteomes" id="UP000440498"/>
    </source>
</evidence>
<evidence type="ECO:0000313" key="1">
    <source>
        <dbReference type="EMBL" id="MQA40351.1"/>
    </source>
</evidence>
<accession>A0A6A7N604</accession>
<organism evidence="1 2">
    <name type="scientific">Rugamonas aquatica</name>
    <dbReference type="NCBI Taxonomy" id="2743357"/>
    <lineage>
        <taxon>Bacteria</taxon>
        <taxon>Pseudomonadati</taxon>
        <taxon>Pseudomonadota</taxon>
        <taxon>Betaproteobacteria</taxon>
        <taxon>Burkholderiales</taxon>
        <taxon>Oxalobacteraceae</taxon>
        <taxon>Telluria group</taxon>
        <taxon>Rugamonas</taxon>
    </lineage>
</organism>